<dbReference type="SUPFAM" id="SSF48371">
    <property type="entry name" value="ARM repeat"/>
    <property type="match status" value="1"/>
</dbReference>
<dbReference type="GO" id="GO:0031267">
    <property type="term" value="F:small GTPase binding"/>
    <property type="evidence" value="ECO:0007669"/>
    <property type="project" value="InterPro"/>
</dbReference>
<proteinExistence type="inferred from homology"/>
<comment type="similarity">
    <text evidence="2">Belongs to the importin beta family. Importin beta-1 subfamily.</text>
</comment>
<gene>
    <name evidence="10" type="ORF">METBISCDRAFT_28363</name>
</gene>
<dbReference type="InterPro" id="IPR040122">
    <property type="entry name" value="Importin_beta"/>
</dbReference>
<evidence type="ECO:0000256" key="2">
    <source>
        <dbReference type="ARBA" id="ARBA00010907"/>
    </source>
</evidence>
<evidence type="ECO:0000259" key="9">
    <source>
        <dbReference type="PROSITE" id="PS50166"/>
    </source>
</evidence>
<keyword evidence="3" id="KW-0813">Transport</keyword>
<dbReference type="GO" id="GO:0006606">
    <property type="term" value="P:protein import into nucleus"/>
    <property type="evidence" value="ECO:0007669"/>
    <property type="project" value="InterPro"/>
</dbReference>
<organism evidence="10 11">
    <name type="scientific">Metschnikowia bicuspidata</name>
    <dbReference type="NCBI Taxonomy" id="27322"/>
    <lineage>
        <taxon>Eukaryota</taxon>
        <taxon>Fungi</taxon>
        <taxon>Dikarya</taxon>
        <taxon>Ascomycota</taxon>
        <taxon>Saccharomycotina</taxon>
        <taxon>Pichiomycetes</taxon>
        <taxon>Metschnikowiaceae</taxon>
        <taxon>Metschnikowia</taxon>
    </lineage>
</organism>
<evidence type="ECO:0000256" key="7">
    <source>
        <dbReference type="ARBA" id="ARBA00079884"/>
    </source>
</evidence>
<evidence type="ECO:0000256" key="8">
    <source>
        <dbReference type="ARBA" id="ARBA00083566"/>
    </source>
</evidence>
<dbReference type="InterPro" id="IPR058584">
    <property type="entry name" value="IMB1_TNPO1-like_TPR"/>
</dbReference>
<dbReference type="InterPro" id="IPR011989">
    <property type="entry name" value="ARM-like"/>
</dbReference>
<dbReference type="PROSITE" id="PS50166">
    <property type="entry name" value="IMPORTIN_B_NT"/>
    <property type="match status" value="1"/>
</dbReference>
<dbReference type="GO" id="GO:0005634">
    <property type="term" value="C:nucleus"/>
    <property type="evidence" value="ECO:0007669"/>
    <property type="project" value="UniProtKB-ARBA"/>
</dbReference>
<evidence type="ECO:0000256" key="5">
    <source>
        <dbReference type="ARBA" id="ARBA00022737"/>
    </source>
</evidence>
<dbReference type="EMBL" id="ML004496">
    <property type="protein sequence ID" value="RKP29291.1"/>
    <property type="molecule type" value="Genomic_DNA"/>
</dbReference>
<dbReference type="Gene3D" id="1.25.10.10">
    <property type="entry name" value="Leucine-rich Repeat Variant"/>
    <property type="match status" value="1"/>
</dbReference>
<dbReference type="PANTHER" id="PTHR10527">
    <property type="entry name" value="IMPORTIN BETA"/>
    <property type="match status" value="1"/>
</dbReference>
<name>A0A4P9ZB58_9ASCO</name>
<dbReference type="GO" id="GO:0005737">
    <property type="term" value="C:cytoplasm"/>
    <property type="evidence" value="ECO:0007669"/>
    <property type="project" value="UniProtKB-SubCell"/>
</dbReference>
<dbReference type="Proteomes" id="UP000268321">
    <property type="component" value="Unassembled WGS sequence"/>
</dbReference>
<feature type="domain" description="Importin N-terminal" evidence="9">
    <location>
        <begin position="22"/>
        <end position="101"/>
    </location>
</feature>
<dbReference type="AlphaFoldDB" id="A0A4P9ZB58"/>
<accession>A0A4P9ZB58</accession>
<evidence type="ECO:0000256" key="3">
    <source>
        <dbReference type="ARBA" id="ARBA00022448"/>
    </source>
</evidence>
<evidence type="ECO:0000256" key="1">
    <source>
        <dbReference type="ARBA" id="ARBA00004496"/>
    </source>
</evidence>
<protein>
    <recommendedName>
        <fullName evidence="7">Importin-95</fullName>
    </recommendedName>
    <alternativeName>
        <fullName evidence="8">Karyopherin-95</fullName>
    </alternativeName>
</protein>
<dbReference type="OrthoDB" id="10263328at2759"/>
<keyword evidence="5" id="KW-0677">Repeat</keyword>
<dbReference type="InterPro" id="IPR001494">
    <property type="entry name" value="Importin-beta_N"/>
</dbReference>
<dbReference type="FunFam" id="1.25.10.10:FF:000027">
    <property type="entry name" value="Importin subunit beta-1"/>
    <property type="match status" value="1"/>
</dbReference>
<dbReference type="Pfam" id="PF13513">
    <property type="entry name" value="HEAT_EZ"/>
    <property type="match status" value="1"/>
</dbReference>
<keyword evidence="6" id="KW-0653">Protein transport</keyword>
<sequence length="866" mass="95480">MDIASLLETALMASDAATRNSAEQQLSQLAEQHYEEYMKQFAKVLLSGASVQGRILAALGMKNQLTSKLANKRIEQLNRWISASPATKATVKDAAIKVLLSDSPEMTTSISQLASAIALIELPRSEWPELLPIITENTKVSCPLNVKRSCLLAIGYICESADANDPAVIAQSNGILIAIANGIQSTEPLAQVRLTALNALIYSLQFIKENFQREGERNYIMQVVCEATQSPDVELQAAAFGCLARIVQLYYHYMSLYMEKALFVLSMNGMLSPNDRVACMAIEFWSTICEEEFEIAYQLHEQSERGEPASPDLVSYNFSLLACGEVLPRLLTLLTKQNEDPEDDDWSVAMAAGSCLLLLASSTGVYVVEPTLKFFATNIDLPEWRNREAAVMAFGSILEGPDIEQIKPAIQEAIQPIESLIRDPSIQVKETVTWCLGKITEIALSALELEKDLEQLLSTLLVGLSDHSKVSVNSCWALINLLEQLCAETQDEPTNPMSKYYENFVQALVLLSNKPNNEFNSRASAYEALSAFVTYSALDTMPIIQRVAIEVLSRIQSTISLQQQGLSIENRAQLEELQINILSLLTNIIRRSSSEVASAAPDLMNMFIKLLEAQEPNALIEEDVFIAISAVASALGESFLPFMDSFVPYLSQALRNVQSQTCVTAVGLVADLAQSLNSKIAPYLNGLMDILGLAILNNDIKRELKPAIISCFGDIAGVMGPDFMQYMDPVMQICADLTNLVPEDSSYDSMDYVSSIKEAVLDCYVGIVSGLSTKPEALVRFLDPIFLLIRHVASDIELSMNESAARSAVGLLGDVAAMYSDGQLRNYYAQDWVTEFIKKTRGNLVFSQQTKDAARWARDRQKRQIA</sequence>
<dbReference type="Pfam" id="PF25574">
    <property type="entry name" value="TPR_IMB1"/>
    <property type="match status" value="1"/>
</dbReference>
<keyword evidence="11" id="KW-1185">Reference proteome</keyword>
<evidence type="ECO:0000313" key="11">
    <source>
        <dbReference type="Proteomes" id="UP000268321"/>
    </source>
</evidence>
<evidence type="ECO:0000256" key="4">
    <source>
        <dbReference type="ARBA" id="ARBA00022490"/>
    </source>
</evidence>
<evidence type="ECO:0000313" key="10">
    <source>
        <dbReference type="EMBL" id="RKP29291.1"/>
    </source>
</evidence>
<dbReference type="InterPro" id="IPR016024">
    <property type="entry name" value="ARM-type_fold"/>
</dbReference>
<comment type="subcellular location">
    <subcellularLocation>
        <location evidence="1">Cytoplasm</location>
    </subcellularLocation>
</comment>
<keyword evidence="4" id="KW-0963">Cytoplasm</keyword>
<evidence type="ECO:0000256" key="6">
    <source>
        <dbReference type="ARBA" id="ARBA00022927"/>
    </source>
</evidence>
<reference evidence="11" key="1">
    <citation type="journal article" date="2018" name="Nat. Microbiol.">
        <title>Leveraging single-cell genomics to expand the fungal tree of life.</title>
        <authorList>
            <person name="Ahrendt S.R."/>
            <person name="Quandt C.A."/>
            <person name="Ciobanu D."/>
            <person name="Clum A."/>
            <person name="Salamov A."/>
            <person name="Andreopoulos B."/>
            <person name="Cheng J.F."/>
            <person name="Woyke T."/>
            <person name="Pelin A."/>
            <person name="Henrissat B."/>
            <person name="Reynolds N.K."/>
            <person name="Benny G.L."/>
            <person name="Smith M.E."/>
            <person name="James T.Y."/>
            <person name="Grigoriev I.V."/>
        </authorList>
    </citation>
    <scope>NUCLEOTIDE SEQUENCE [LARGE SCALE GENOMIC DNA]</scope>
    <source>
        <strain evidence="11">Baker2002</strain>
    </source>
</reference>